<proteinExistence type="predicted"/>
<reference evidence="2 3" key="1">
    <citation type="submission" date="2023-07" db="EMBL/GenBank/DDBJ databases">
        <title>Novel species in genus Planococcus.</title>
        <authorList>
            <person name="Ning S."/>
        </authorList>
    </citation>
    <scope>NUCLEOTIDE SEQUENCE [LARGE SCALE GENOMIC DNA]</scope>
    <source>
        <strain evidence="2 3">N017</strain>
    </source>
</reference>
<organism evidence="2 3">
    <name type="scientific">Planococcus shenhongbingii</name>
    <dbReference type="NCBI Taxonomy" id="3058398"/>
    <lineage>
        <taxon>Bacteria</taxon>
        <taxon>Bacillati</taxon>
        <taxon>Bacillota</taxon>
        <taxon>Bacilli</taxon>
        <taxon>Bacillales</taxon>
        <taxon>Caryophanaceae</taxon>
        <taxon>Planococcus</taxon>
    </lineage>
</organism>
<sequence length="54" mass="5966">MNPVNQKKLIEIHADMVSQYFYGTSIDKPMAPKTVQKPVTKPAAKPVPKTKGGR</sequence>
<evidence type="ECO:0000313" key="2">
    <source>
        <dbReference type="EMBL" id="MDN7243969.1"/>
    </source>
</evidence>
<protein>
    <submittedName>
        <fullName evidence="2">Uncharacterized protein</fullName>
    </submittedName>
</protein>
<feature type="region of interest" description="Disordered" evidence="1">
    <location>
        <begin position="30"/>
        <end position="54"/>
    </location>
</feature>
<name>A0ABT8N7W0_9BACL</name>
<comment type="caution">
    <text evidence="2">The sequence shown here is derived from an EMBL/GenBank/DDBJ whole genome shotgun (WGS) entry which is preliminary data.</text>
</comment>
<evidence type="ECO:0000313" key="3">
    <source>
        <dbReference type="Proteomes" id="UP001172142"/>
    </source>
</evidence>
<dbReference type="Proteomes" id="UP001172142">
    <property type="component" value="Unassembled WGS sequence"/>
</dbReference>
<accession>A0ABT8N7W0</accession>
<feature type="compositionally biased region" description="Low complexity" evidence="1">
    <location>
        <begin position="37"/>
        <end position="54"/>
    </location>
</feature>
<keyword evidence="3" id="KW-1185">Reference proteome</keyword>
<gene>
    <name evidence="2" type="ORF">QWY13_00595</name>
</gene>
<evidence type="ECO:0000256" key="1">
    <source>
        <dbReference type="SAM" id="MobiDB-lite"/>
    </source>
</evidence>
<dbReference type="EMBL" id="JAUJWU010000001">
    <property type="protein sequence ID" value="MDN7243969.1"/>
    <property type="molecule type" value="Genomic_DNA"/>
</dbReference>